<dbReference type="Proteomes" id="UP000324800">
    <property type="component" value="Unassembled WGS sequence"/>
</dbReference>
<accession>A0A5J4VH54</accession>
<dbReference type="AlphaFoldDB" id="A0A5J4VH54"/>
<dbReference type="InterPro" id="IPR011059">
    <property type="entry name" value="Metal-dep_hydrolase_composite"/>
</dbReference>
<sequence length="99" mass="11323">FFFNQCIQIEIFGFEIGKIKEGAAGDVIILDYYPPTELTEGNILWHLVFGMTSADVNSTIVGGKILMRNHILHLPLPEFDERKVSERAQIRAKEVWAKF</sequence>
<dbReference type="GO" id="GO:0016810">
    <property type="term" value="F:hydrolase activity, acting on carbon-nitrogen (but not peptide) bonds"/>
    <property type="evidence" value="ECO:0007669"/>
    <property type="project" value="InterPro"/>
</dbReference>
<comment type="caution">
    <text evidence="1">The sequence shown here is derived from an EMBL/GenBank/DDBJ whole genome shotgun (WGS) entry which is preliminary data.</text>
</comment>
<dbReference type="EMBL" id="SNRW01007055">
    <property type="protein sequence ID" value="KAA6381927.1"/>
    <property type="molecule type" value="Genomic_DNA"/>
</dbReference>
<evidence type="ECO:0000313" key="1">
    <source>
        <dbReference type="EMBL" id="KAA6381927.1"/>
    </source>
</evidence>
<reference evidence="1 2" key="1">
    <citation type="submission" date="2019-03" db="EMBL/GenBank/DDBJ databases">
        <title>Single cell metagenomics reveals metabolic interactions within the superorganism composed of flagellate Streblomastix strix and complex community of Bacteroidetes bacteria on its surface.</title>
        <authorList>
            <person name="Treitli S.C."/>
            <person name="Kolisko M."/>
            <person name="Husnik F."/>
            <person name="Keeling P."/>
            <person name="Hampl V."/>
        </authorList>
    </citation>
    <scope>NUCLEOTIDE SEQUENCE [LARGE SCALE GENOMIC DNA]</scope>
    <source>
        <strain evidence="1">ST1C</strain>
    </source>
</reference>
<evidence type="ECO:0000313" key="2">
    <source>
        <dbReference type="Proteomes" id="UP000324800"/>
    </source>
</evidence>
<dbReference type="OrthoDB" id="194468at2759"/>
<evidence type="ECO:0008006" key="3">
    <source>
        <dbReference type="Google" id="ProtNLM"/>
    </source>
</evidence>
<protein>
    <recommendedName>
        <fullName evidence="3">Amidohydrolase-related domain-containing protein</fullName>
    </recommendedName>
</protein>
<name>A0A5J4VH54_9EUKA</name>
<dbReference type="Gene3D" id="2.30.40.10">
    <property type="entry name" value="Urease, subunit C, domain 1"/>
    <property type="match status" value="1"/>
</dbReference>
<dbReference type="SUPFAM" id="SSF51338">
    <property type="entry name" value="Composite domain of metallo-dependent hydrolases"/>
    <property type="match status" value="1"/>
</dbReference>
<feature type="non-terminal residue" evidence="1">
    <location>
        <position position="1"/>
    </location>
</feature>
<organism evidence="1 2">
    <name type="scientific">Streblomastix strix</name>
    <dbReference type="NCBI Taxonomy" id="222440"/>
    <lineage>
        <taxon>Eukaryota</taxon>
        <taxon>Metamonada</taxon>
        <taxon>Preaxostyla</taxon>
        <taxon>Oxymonadida</taxon>
        <taxon>Streblomastigidae</taxon>
        <taxon>Streblomastix</taxon>
    </lineage>
</organism>
<proteinExistence type="predicted"/>
<gene>
    <name evidence="1" type="ORF">EZS28_022547</name>
</gene>